<dbReference type="PANTHER" id="PTHR11610:SF177">
    <property type="entry name" value="IP13478P-RELATED"/>
    <property type="match status" value="1"/>
</dbReference>
<dbReference type="PANTHER" id="PTHR11610">
    <property type="entry name" value="LIPASE"/>
    <property type="match status" value="1"/>
</dbReference>
<dbReference type="STRING" id="7370.A0A1I8MEV2"/>
<feature type="domain" description="Lipase" evidence="5">
    <location>
        <begin position="391"/>
        <end position="636"/>
    </location>
</feature>
<evidence type="ECO:0000313" key="6">
    <source>
        <dbReference type="EnsemblMetazoa" id="MDOA004184-PB"/>
    </source>
</evidence>
<dbReference type="Pfam" id="PF00151">
    <property type="entry name" value="Lipase"/>
    <property type="match status" value="2"/>
</dbReference>
<evidence type="ECO:0000256" key="2">
    <source>
        <dbReference type="ARBA" id="ARBA00010701"/>
    </source>
</evidence>
<name>A0A1I8MEV2_MUSDO</name>
<dbReference type="VEuPathDB" id="VectorBase:MDOMA2_008259"/>
<dbReference type="FunFam" id="3.40.50.1820:FF:000076">
    <property type="entry name" value="phospholipase A1"/>
    <property type="match status" value="1"/>
</dbReference>
<keyword evidence="3" id="KW-0964">Secreted</keyword>
<accession>A0A1I8MEV2</accession>
<sequence>MSVRPPGEFTNWCVTTMTESGGEPNWVEFCFTNGNPFVGLFDPKCVVIQGDCPNENVTFWLYTNQTQNTPLKLDPLNLSPELFQPAKPLYIILHGYTGDRDFSPNTYIRPALLETQDVNVISVDYGPLVPYPCYFAAVQNLPLASKCLGHLINTMVEQNIVENDDIHVIGFSLGAQVAGQTANYLKRRLKRITGLDPAKPMFVTVGSDRKLDATDAEFVDVIHTDVLGRGMLRSMGHVDFYPNIGPYQPGCQTDNMEDPGSCNHDRAPQYYAESIRNPEGFWSYACPSWLHNVFGLCNPYSNDEIMGHRVKRSASGSYFLKTRDKSPFAMGKLQSQNMNGRRQPILYDYKDIYDDDFEPQLRKAFVDWTDYDFVEFRKMTHFDERSKDLLQPQSSLEILIHGFTLNKDKSPNAEIRPLLLQYTEADVISVDYEPLVTLPCLYPWAIENTRAVAKCLAELVRDFVQRGFYTPASIHIIGFSLGGQIAGLMANHLDFRIGKITALDPAAWGFKSDDPKDKLDPTDADFVDVIHTDPFIFSFLTPVGHADFYPNLETIIQPGCNFGEERRNCNHFRSVIYYAESITTDVGFWSYYCGNFLHFLLNRCYHFEEENQLMGYYVSNKARGSYFLSTGSSSPFAMGTPAQAELVVVNGIIQTITGS</sequence>
<dbReference type="AlphaFoldDB" id="A0A1I8MEV2"/>
<feature type="domain" description="Lipase" evidence="5">
    <location>
        <begin position="44"/>
        <end position="328"/>
    </location>
</feature>
<dbReference type="CDD" id="cd00707">
    <property type="entry name" value="Pancreat_lipase_like"/>
    <property type="match status" value="2"/>
</dbReference>
<dbReference type="Gene3D" id="3.40.50.1820">
    <property type="entry name" value="alpha/beta hydrolase"/>
    <property type="match status" value="2"/>
</dbReference>
<organism evidence="6">
    <name type="scientific">Musca domestica</name>
    <name type="common">House fly</name>
    <dbReference type="NCBI Taxonomy" id="7370"/>
    <lineage>
        <taxon>Eukaryota</taxon>
        <taxon>Metazoa</taxon>
        <taxon>Ecdysozoa</taxon>
        <taxon>Arthropoda</taxon>
        <taxon>Hexapoda</taxon>
        <taxon>Insecta</taxon>
        <taxon>Pterygota</taxon>
        <taxon>Neoptera</taxon>
        <taxon>Endopterygota</taxon>
        <taxon>Diptera</taxon>
        <taxon>Brachycera</taxon>
        <taxon>Muscomorpha</taxon>
        <taxon>Muscoidea</taxon>
        <taxon>Muscidae</taxon>
        <taxon>Musca</taxon>
    </lineage>
</organism>
<dbReference type="EnsemblMetazoa" id="MDOA004184-RB">
    <property type="protein sequence ID" value="MDOA004184-PB"/>
    <property type="gene ID" value="MDOA004184"/>
</dbReference>
<dbReference type="GO" id="GO:0005615">
    <property type="term" value="C:extracellular space"/>
    <property type="evidence" value="ECO:0007669"/>
    <property type="project" value="TreeGrafter"/>
</dbReference>
<dbReference type="InterPro" id="IPR029058">
    <property type="entry name" value="AB_hydrolase_fold"/>
</dbReference>
<comment type="subcellular location">
    <subcellularLocation>
        <location evidence="1">Secreted</location>
    </subcellularLocation>
</comment>
<dbReference type="SUPFAM" id="SSF53474">
    <property type="entry name" value="alpha/beta-Hydrolases"/>
    <property type="match status" value="2"/>
</dbReference>
<protein>
    <recommendedName>
        <fullName evidence="5">Lipase domain-containing protein</fullName>
    </recommendedName>
</protein>
<dbReference type="InterPro" id="IPR013818">
    <property type="entry name" value="Lipase"/>
</dbReference>
<dbReference type="GO" id="GO:0016298">
    <property type="term" value="F:lipase activity"/>
    <property type="evidence" value="ECO:0007669"/>
    <property type="project" value="InterPro"/>
</dbReference>
<dbReference type="InterPro" id="IPR033906">
    <property type="entry name" value="Lipase_N"/>
</dbReference>
<evidence type="ECO:0000256" key="1">
    <source>
        <dbReference type="ARBA" id="ARBA00004613"/>
    </source>
</evidence>
<proteinExistence type="inferred from homology"/>
<comment type="similarity">
    <text evidence="2 4">Belongs to the AB hydrolase superfamily. Lipase family.</text>
</comment>
<dbReference type="GO" id="GO:0017171">
    <property type="term" value="F:serine hydrolase activity"/>
    <property type="evidence" value="ECO:0007669"/>
    <property type="project" value="TreeGrafter"/>
</dbReference>
<dbReference type="PRINTS" id="PR00821">
    <property type="entry name" value="TAGLIPASE"/>
</dbReference>
<dbReference type="VEuPathDB" id="VectorBase:MDOMA2_014259"/>
<dbReference type="VEuPathDB" id="VectorBase:MDOA004184"/>
<dbReference type="eggNOG" id="ENOG502SH66">
    <property type="taxonomic scope" value="Eukaryota"/>
</dbReference>
<dbReference type="GO" id="GO:0016042">
    <property type="term" value="P:lipid catabolic process"/>
    <property type="evidence" value="ECO:0007669"/>
    <property type="project" value="TreeGrafter"/>
</dbReference>
<reference evidence="6" key="1">
    <citation type="submission" date="2020-05" db="UniProtKB">
        <authorList>
            <consortium name="EnsemblMetazoa"/>
        </authorList>
    </citation>
    <scope>IDENTIFICATION</scope>
    <source>
        <strain evidence="6">Aabys</strain>
    </source>
</reference>
<evidence type="ECO:0000259" key="5">
    <source>
        <dbReference type="Pfam" id="PF00151"/>
    </source>
</evidence>
<evidence type="ECO:0000256" key="3">
    <source>
        <dbReference type="ARBA" id="ARBA00022525"/>
    </source>
</evidence>
<dbReference type="InterPro" id="IPR000734">
    <property type="entry name" value="TAG_lipase"/>
</dbReference>
<evidence type="ECO:0000256" key="4">
    <source>
        <dbReference type="RuleBase" id="RU004262"/>
    </source>
</evidence>